<evidence type="ECO:0000313" key="2">
    <source>
        <dbReference type="EMBL" id="MCA9754762.1"/>
    </source>
</evidence>
<accession>A0A956SBS0</accession>
<sequence length="88" mass="10412">MLGNESVPHWFRRTLSLLNSDISTGRPRDSNGLDRARRSAEERRQMARRNAELRRRRGPAELEEIVANWEDLQAQKARSRVRSKSRIW</sequence>
<evidence type="ECO:0000256" key="1">
    <source>
        <dbReference type="SAM" id="MobiDB-lite"/>
    </source>
</evidence>
<feature type="region of interest" description="Disordered" evidence="1">
    <location>
        <begin position="21"/>
        <end position="56"/>
    </location>
</feature>
<comment type="caution">
    <text evidence="2">The sequence shown here is derived from an EMBL/GenBank/DDBJ whole genome shotgun (WGS) entry which is preliminary data.</text>
</comment>
<dbReference type="Proteomes" id="UP000739538">
    <property type="component" value="Unassembled WGS sequence"/>
</dbReference>
<organism evidence="2 3">
    <name type="scientific">Eiseniibacteriota bacterium</name>
    <dbReference type="NCBI Taxonomy" id="2212470"/>
    <lineage>
        <taxon>Bacteria</taxon>
        <taxon>Candidatus Eiseniibacteriota</taxon>
    </lineage>
</organism>
<dbReference type="AlphaFoldDB" id="A0A956SBS0"/>
<gene>
    <name evidence="2" type="ORF">KDA27_03095</name>
</gene>
<feature type="compositionally biased region" description="Basic and acidic residues" evidence="1">
    <location>
        <begin position="26"/>
        <end position="53"/>
    </location>
</feature>
<reference evidence="2" key="1">
    <citation type="submission" date="2020-04" db="EMBL/GenBank/DDBJ databases">
        <authorList>
            <person name="Zhang T."/>
        </authorList>
    </citation>
    <scope>NUCLEOTIDE SEQUENCE</scope>
    <source>
        <strain evidence="2">HKST-UBA02</strain>
    </source>
</reference>
<dbReference type="EMBL" id="JAGQHS010000009">
    <property type="protein sequence ID" value="MCA9754762.1"/>
    <property type="molecule type" value="Genomic_DNA"/>
</dbReference>
<reference evidence="2" key="2">
    <citation type="journal article" date="2021" name="Microbiome">
        <title>Successional dynamics and alternative stable states in a saline activated sludge microbial community over 9 years.</title>
        <authorList>
            <person name="Wang Y."/>
            <person name="Ye J."/>
            <person name="Ju F."/>
            <person name="Liu L."/>
            <person name="Boyd J.A."/>
            <person name="Deng Y."/>
            <person name="Parks D.H."/>
            <person name="Jiang X."/>
            <person name="Yin X."/>
            <person name="Woodcroft B.J."/>
            <person name="Tyson G.W."/>
            <person name="Hugenholtz P."/>
            <person name="Polz M.F."/>
            <person name="Zhang T."/>
        </authorList>
    </citation>
    <scope>NUCLEOTIDE SEQUENCE</scope>
    <source>
        <strain evidence="2">HKST-UBA02</strain>
    </source>
</reference>
<name>A0A956SBS0_UNCEI</name>
<proteinExistence type="predicted"/>
<evidence type="ECO:0000313" key="3">
    <source>
        <dbReference type="Proteomes" id="UP000739538"/>
    </source>
</evidence>
<protein>
    <submittedName>
        <fullName evidence="2">Uncharacterized protein</fullName>
    </submittedName>
</protein>